<comment type="caution">
    <text evidence="2">The sequence shown here is derived from an EMBL/GenBank/DDBJ whole genome shotgun (WGS) entry which is preliminary data.</text>
</comment>
<dbReference type="GO" id="GO:0004364">
    <property type="term" value="F:glutathione transferase activity"/>
    <property type="evidence" value="ECO:0007669"/>
    <property type="project" value="TreeGrafter"/>
</dbReference>
<dbReference type="SUPFAM" id="SSF47616">
    <property type="entry name" value="GST C-terminal domain-like"/>
    <property type="match status" value="1"/>
</dbReference>
<dbReference type="Proteomes" id="UP000655225">
    <property type="component" value="Unassembled WGS sequence"/>
</dbReference>
<evidence type="ECO:0000313" key="3">
    <source>
        <dbReference type="Proteomes" id="UP000655225"/>
    </source>
</evidence>
<dbReference type="PANTHER" id="PTHR42673:SF4">
    <property type="entry name" value="MALEYLACETOACETATE ISOMERASE"/>
    <property type="match status" value="1"/>
</dbReference>
<name>A0A834ZLD7_TETSI</name>
<dbReference type="InterPro" id="IPR010987">
    <property type="entry name" value="Glutathione-S-Trfase_C-like"/>
</dbReference>
<dbReference type="GO" id="GO:0006559">
    <property type="term" value="P:L-phenylalanine catabolic process"/>
    <property type="evidence" value="ECO:0007669"/>
    <property type="project" value="TreeGrafter"/>
</dbReference>
<evidence type="ECO:0000259" key="1">
    <source>
        <dbReference type="PROSITE" id="PS50405"/>
    </source>
</evidence>
<sequence length="170" mass="19660">MAYYFFSKKCLYLTFSALEKLLRDFAGRYATGDKVSMADLFLAPQLYAAFTRFKLDMTQFPLLSRLNDAYNELPAFQAAKPENQPDAVCLDQTPRPQGCRIKCHPVEISHLFPFDYCFGVLDSVSFPISLRIKMVSHLIVTKVLYFFNLWFPEEEDIYEQEPDLSGVPRV</sequence>
<protein>
    <recommendedName>
        <fullName evidence="1">GST C-terminal domain-containing protein</fullName>
    </recommendedName>
</protein>
<accession>A0A834ZLD7</accession>
<dbReference type="GO" id="GO:0016034">
    <property type="term" value="F:maleylacetoacetate isomerase activity"/>
    <property type="evidence" value="ECO:0007669"/>
    <property type="project" value="TreeGrafter"/>
</dbReference>
<dbReference type="Gene3D" id="1.20.1050.10">
    <property type="match status" value="1"/>
</dbReference>
<dbReference type="GO" id="GO:0006749">
    <property type="term" value="P:glutathione metabolic process"/>
    <property type="evidence" value="ECO:0007669"/>
    <property type="project" value="TreeGrafter"/>
</dbReference>
<dbReference type="AlphaFoldDB" id="A0A834ZLD7"/>
<evidence type="ECO:0000313" key="2">
    <source>
        <dbReference type="EMBL" id="KAF8405801.1"/>
    </source>
</evidence>
<dbReference type="InterPro" id="IPR036282">
    <property type="entry name" value="Glutathione-S-Trfase_C_sf"/>
</dbReference>
<feature type="domain" description="GST C-terminal" evidence="1">
    <location>
        <begin position="1"/>
        <end position="89"/>
    </location>
</feature>
<dbReference type="PANTHER" id="PTHR42673">
    <property type="entry name" value="MALEYLACETOACETATE ISOMERASE"/>
    <property type="match status" value="1"/>
</dbReference>
<proteinExistence type="predicted"/>
<dbReference type="PROSITE" id="PS50405">
    <property type="entry name" value="GST_CTER"/>
    <property type="match status" value="1"/>
</dbReference>
<reference evidence="2 3" key="1">
    <citation type="submission" date="2020-04" db="EMBL/GenBank/DDBJ databases">
        <title>Plant Genome Project.</title>
        <authorList>
            <person name="Zhang R.-G."/>
        </authorList>
    </citation>
    <scope>NUCLEOTIDE SEQUENCE [LARGE SCALE GENOMIC DNA]</scope>
    <source>
        <strain evidence="2">YNK0</strain>
        <tissue evidence="2">Leaf</tissue>
    </source>
</reference>
<gene>
    <name evidence="2" type="ORF">HHK36_007878</name>
</gene>
<dbReference type="EMBL" id="JABCRI010000005">
    <property type="protein sequence ID" value="KAF8405801.1"/>
    <property type="molecule type" value="Genomic_DNA"/>
</dbReference>
<keyword evidence="3" id="KW-1185">Reference proteome</keyword>
<dbReference type="OrthoDB" id="4951845at2759"/>
<organism evidence="2 3">
    <name type="scientific">Tetracentron sinense</name>
    <name type="common">Spur-leaf</name>
    <dbReference type="NCBI Taxonomy" id="13715"/>
    <lineage>
        <taxon>Eukaryota</taxon>
        <taxon>Viridiplantae</taxon>
        <taxon>Streptophyta</taxon>
        <taxon>Embryophyta</taxon>
        <taxon>Tracheophyta</taxon>
        <taxon>Spermatophyta</taxon>
        <taxon>Magnoliopsida</taxon>
        <taxon>Trochodendrales</taxon>
        <taxon>Trochodendraceae</taxon>
        <taxon>Tetracentron</taxon>
    </lineage>
</organism>
<dbReference type="Pfam" id="PF13410">
    <property type="entry name" value="GST_C_2"/>
    <property type="match status" value="1"/>
</dbReference>